<reference evidence="1 2" key="1">
    <citation type="submission" date="2016-10" db="EMBL/GenBank/DDBJ databases">
        <title>Paenibacillus species isolates.</title>
        <authorList>
            <person name="Beno S.M."/>
        </authorList>
    </citation>
    <scope>NUCLEOTIDE SEQUENCE [LARGE SCALE GENOMIC DNA]</scope>
    <source>
        <strain evidence="1 2">FSL H7-0744</strain>
    </source>
</reference>
<dbReference type="Proteomes" id="UP000187412">
    <property type="component" value="Unassembled WGS sequence"/>
</dbReference>
<accession>A0ABX3GRC6</accession>
<evidence type="ECO:0000313" key="1">
    <source>
        <dbReference type="EMBL" id="OMD34861.1"/>
    </source>
</evidence>
<dbReference type="EMBL" id="MPTB01000108">
    <property type="protein sequence ID" value="OMD34861.1"/>
    <property type="molecule type" value="Genomic_DNA"/>
</dbReference>
<evidence type="ECO:0008006" key="3">
    <source>
        <dbReference type="Google" id="ProtNLM"/>
    </source>
</evidence>
<organism evidence="1 2">
    <name type="scientific">Paenibacillus borealis</name>
    <dbReference type="NCBI Taxonomy" id="160799"/>
    <lineage>
        <taxon>Bacteria</taxon>
        <taxon>Bacillati</taxon>
        <taxon>Bacillota</taxon>
        <taxon>Bacilli</taxon>
        <taxon>Bacillales</taxon>
        <taxon>Paenibacillaceae</taxon>
        <taxon>Paenibacillus</taxon>
    </lineage>
</organism>
<dbReference type="RefSeq" id="WP_076114647.1">
    <property type="nucleotide sequence ID" value="NZ_MPTB01000108.1"/>
</dbReference>
<protein>
    <recommendedName>
        <fullName evidence="3">SnoaL-like domain-containing protein</fullName>
    </recommendedName>
</protein>
<comment type="caution">
    <text evidence="1">The sequence shown here is derived from an EMBL/GenBank/DDBJ whole genome shotgun (WGS) entry which is preliminary data.</text>
</comment>
<name>A0ABX3GRC6_PAEBO</name>
<evidence type="ECO:0000313" key="2">
    <source>
        <dbReference type="Proteomes" id="UP000187412"/>
    </source>
</evidence>
<sequence>MYSPLLNEDLQFVLDEKNVYHFYELTLTAIPVEGTKRASFWVSYYRMTSEGYIVDEGNVISLLKKQGEWKIASID</sequence>
<keyword evidence="2" id="KW-1185">Reference proteome</keyword>
<gene>
    <name evidence="1" type="ORF">BSK56_33415</name>
</gene>
<proteinExistence type="predicted"/>